<evidence type="ECO:0000259" key="1">
    <source>
        <dbReference type="Pfam" id="PF00079"/>
    </source>
</evidence>
<feature type="domain" description="Serpin" evidence="1">
    <location>
        <begin position="2"/>
        <end position="70"/>
    </location>
</feature>
<gene>
    <name evidence="2" type="ORF">NOO_LOCUS13093</name>
</gene>
<proteinExistence type="predicted"/>
<dbReference type="InterPro" id="IPR036186">
    <property type="entry name" value="Serpin_sf"/>
</dbReference>
<keyword evidence="3" id="KW-1185">Reference proteome</keyword>
<sequence>MDSFSENDNLKRLSDNPISVSSIIHDAFFEVNEGETGIAAEIGINSFDFPSKNVVIFNADQPFLYFVVKNLQIV</sequence>
<evidence type="ECO:0000313" key="2">
    <source>
        <dbReference type="EMBL" id="VDN00526.1"/>
    </source>
</evidence>
<accession>A0A182EY38</accession>
<dbReference type="SUPFAM" id="SSF56574">
    <property type="entry name" value="Serpins"/>
    <property type="match status" value="1"/>
</dbReference>
<dbReference type="AlphaFoldDB" id="A0A182EY38"/>
<dbReference type="InterPro" id="IPR042178">
    <property type="entry name" value="Serpin_sf_1"/>
</dbReference>
<dbReference type="InterPro" id="IPR023796">
    <property type="entry name" value="Serpin_dom"/>
</dbReference>
<name>A0A182EY38_ONCOC</name>
<dbReference type="WBParaSite" id="nOo.2.0.1.t13093-RA">
    <property type="protein sequence ID" value="nOo.2.0.1.t13093-RA"/>
    <property type="gene ID" value="nOo.2.0.1.g13093"/>
</dbReference>
<dbReference type="Gene3D" id="3.30.497.10">
    <property type="entry name" value="Antithrombin, subunit I, domain 2"/>
    <property type="match status" value="1"/>
</dbReference>
<dbReference type="Pfam" id="PF00079">
    <property type="entry name" value="Serpin"/>
    <property type="match status" value="1"/>
</dbReference>
<dbReference type="EMBL" id="UYRW01013463">
    <property type="protein sequence ID" value="VDN00526.1"/>
    <property type="molecule type" value="Genomic_DNA"/>
</dbReference>
<dbReference type="STRING" id="42157.A0A182EY38"/>
<dbReference type="OrthoDB" id="9518664at2759"/>
<evidence type="ECO:0000313" key="3">
    <source>
        <dbReference type="Proteomes" id="UP000271087"/>
    </source>
</evidence>
<organism evidence="4">
    <name type="scientific">Onchocerca ochengi</name>
    <name type="common">Filarial nematode worm</name>
    <dbReference type="NCBI Taxonomy" id="42157"/>
    <lineage>
        <taxon>Eukaryota</taxon>
        <taxon>Metazoa</taxon>
        <taxon>Ecdysozoa</taxon>
        <taxon>Nematoda</taxon>
        <taxon>Chromadorea</taxon>
        <taxon>Rhabditida</taxon>
        <taxon>Spirurina</taxon>
        <taxon>Spiruromorpha</taxon>
        <taxon>Filarioidea</taxon>
        <taxon>Onchocercidae</taxon>
        <taxon>Onchocerca</taxon>
    </lineage>
</organism>
<reference evidence="4" key="1">
    <citation type="submission" date="2016-06" db="UniProtKB">
        <authorList>
            <consortium name="WormBaseParasite"/>
        </authorList>
    </citation>
    <scope>IDENTIFICATION</scope>
</reference>
<evidence type="ECO:0000313" key="4">
    <source>
        <dbReference type="WBParaSite" id="nOo.2.0.1.t13093-RA"/>
    </source>
</evidence>
<protein>
    <submittedName>
        <fullName evidence="4">SERPIN domain-containing protein</fullName>
    </submittedName>
</protein>
<dbReference type="Proteomes" id="UP000271087">
    <property type="component" value="Unassembled WGS sequence"/>
</dbReference>
<reference evidence="2 3" key="2">
    <citation type="submission" date="2018-08" db="EMBL/GenBank/DDBJ databases">
        <authorList>
            <person name="Laetsch R D."/>
            <person name="Stevens L."/>
            <person name="Kumar S."/>
            <person name="Blaxter L. M."/>
        </authorList>
    </citation>
    <scope>NUCLEOTIDE SEQUENCE [LARGE SCALE GENOMIC DNA]</scope>
</reference>